<dbReference type="Gene3D" id="1.10.1660.10">
    <property type="match status" value="1"/>
</dbReference>
<keyword evidence="2" id="KW-0805">Transcription regulation</keyword>
<dbReference type="InterPro" id="IPR000551">
    <property type="entry name" value="MerR-type_HTH_dom"/>
</dbReference>
<dbReference type="InterPro" id="IPR047057">
    <property type="entry name" value="MerR_fam"/>
</dbReference>
<evidence type="ECO:0000256" key="3">
    <source>
        <dbReference type="ARBA" id="ARBA00023125"/>
    </source>
</evidence>
<dbReference type="PANTHER" id="PTHR30204">
    <property type="entry name" value="REDOX-CYCLING DRUG-SENSING TRANSCRIPTIONAL ACTIVATOR SOXR"/>
    <property type="match status" value="1"/>
</dbReference>
<dbReference type="EMBL" id="JBBNGJ010000006">
    <property type="protein sequence ID" value="MEQ2593008.1"/>
    <property type="molecule type" value="Genomic_DNA"/>
</dbReference>
<evidence type="ECO:0000256" key="2">
    <source>
        <dbReference type="ARBA" id="ARBA00023015"/>
    </source>
</evidence>
<name>A0ABV1IC97_9FIRM</name>
<dbReference type="InterPro" id="IPR009061">
    <property type="entry name" value="DNA-bd_dom_put_sf"/>
</dbReference>
<evidence type="ECO:0000313" key="7">
    <source>
        <dbReference type="Proteomes" id="UP001494672"/>
    </source>
</evidence>
<dbReference type="PROSITE" id="PS50937">
    <property type="entry name" value="HTH_MERR_2"/>
    <property type="match status" value="1"/>
</dbReference>
<dbReference type="SUPFAM" id="SSF46955">
    <property type="entry name" value="Putative DNA-binding domain"/>
    <property type="match status" value="1"/>
</dbReference>
<dbReference type="PANTHER" id="PTHR30204:SF69">
    <property type="entry name" value="MERR-FAMILY TRANSCRIPTIONAL REGULATOR"/>
    <property type="match status" value="1"/>
</dbReference>
<evidence type="ECO:0000259" key="5">
    <source>
        <dbReference type="PROSITE" id="PS50937"/>
    </source>
</evidence>
<evidence type="ECO:0000313" key="6">
    <source>
        <dbReference type="EMBL" id="MEQ2593008.1"/>
    </source>
</evidence>
<reference evidence="6 7" key="1">
    <citation type="submission" date="2024-04" db="EMBL/GenBank/DDBJ databases">
        <title>Human intestinal bacterial collection.</title>
        <authorList>
            <person name="Pauvert C."/>
            <person name="Hitch T.C.A."/>
            <person name="Clavel T."/>
        </authorList>
    </citation>
    <scope>NUCLEOTIDE SEQUENCE [LARGE SCALE GENOMIC DNA]</scope>
    <source>
        <strain evidence="6 7">CLA-AA-H181</strain>
    </source>
</reference>
<keyword evidence="4" id="KW-0804">Transcription</keyword>
<evidence type="ECO:0000256" key="4">
    <source>
        <dbReference type="ARBA" id="ARBA00023163"/>
    </source>
</evidence>
<keyword evidence="3" id="KW-0238">DNA-binding</keyword>
<feature type="domain" description="HTH merR-type" evidence="5">
    <location>
        <begin position="1"/>
        <end position="70"/>
    </location>
</feature>
<gene>
    <name evidence="6" type="ORF">AAAU18_08835</name>
</gene>
<dbReference type="RefSeq" id="WP_055272291.1">
    <property type="nucleotide sequence ID" value="NZ_JBBNGJ010000006.1"/>
</dbReference>
<organism evidence="6 7">
    <name type="scientific">Coprococcus aceti</name>
    <dbReference type="NCBI Taxonomy" id="2981786"/>
    <lineage>
        <taxon>Bacteria</taxon>
        <taxon>Bacillati</taxon>
        <taxon>Bacillota</taxon>
        <taxon>Clostridia</taxon>
        <taxon>Lachnospirales</taxon>
        <taxon>Lachnospiraceae</taxon>
        <taxon>Coprococcus</taxon>
    </lineage>
</organism>
<comment type="caution">
    <text evidence="6">The sequence shown here is derived from an EMBL/GenBank/DDBJ whole genome shotgun (WGS) entry which is preliminary data.</text>
</comment>
<evidence type="ECO:0000256" key="1">
    <source>
        <dbReference type="ARBA" id="ARBA00022491"/>
    </source>
</evidence>
<dbReference type="Pfam" id="PF13411">
    <property type="entry name" value="MerR_1"/>
    <property type="match status" value="1"/>
</dbReference>
<sequence length="108" mass="12740">METLRELCEHTGVSRRAIQGYEKAGLMSAAARNERGYLLYDAKTQDRVRMIKLLQNLEFSIREIAELDNLSKDEVRREVDAHILRLRQRKVEIDEYIDQAYELIEKIS</sequence>
<proteinExistence type="predicted"/>
<protein>
    <submittedName>
        <fullName evidence="6">MerR family transcriptional regulator</fullName>
    </submittedName>
</protein>
<dbReference type="Proteomes" id="UP001494672">
    <property type="component" value="Unassembled WGS sequence"/>
</dbReference>
<dbReference type="SMART" id="SM00422">
    <property type="entry name" value="HTH_MERR"/>
    <property type="match status" value="1"/>
</dbReference>
<keyword evidence="7" id="KW-1185">Reference proteome</keyword>
<keyword evidence="1" id="KW-0678">Repressor</keyword>
<accession>A0ABV1IC97</accession>